<reference evidence="14" key="1">
    <citation type="submission" date="2023-06" db="EMBL/GenBank/DDBJ databases">
        <title>Reference genome for the Northern bat (Eptesicus nilssonii), a most northern bat species.</title>
        <authorList>
            <person name="Laine V.N."/>
            <person name="Pulliainen A.T."/>
            <person name="Lilley T.M."/>
        </authorList>
    </citation>
    <scope>NUCLEOTIDE SEQUENCE</scope>
    <source>
        <strain evidence="14">BLF_Eptnil</strain>
        <tissue evidence="14">Kidney</tissue>
    </source>
</reference>
<dbReference type="PROSITE" id="PS50805">
    <property type="entry name" value="KRAB"/>
    <property type="match status" value="1"/>
</dbReference>
<dbReference type="Pfam" id="PF01352">
    <property type="entry name" value="KRAB"/>
    <property type="match status" value="1"/>
</dbReference>
<dbReference type="InterPro" id="IPR001909">
    <property type="entry name" value="KRAB"/>
</dbReference>
<evidence type="ECO:0000256" key="11">
    <source>
        <dbReference type="PROSITE-ProRule" id="PRU00042"/>
    </source>
</evidence>
<evidence type="ECO:0000313" key="15">
    <source>
        <dbReference type="Proteomes" id="UP001177744"/>
    </source>
</evidence>
<feature type="domain" description="C2H2-type" evidence="12">
    <location>
        <begin position="349"/>
        <end position="376"/>
    </location>
</feature>
<keyword evidence="10" id="KW-0539">Nucleus</keyword>
<feature type="domain" description="C2H2-type" evidence="12">
    <location>
        <begin position="461"/>
        <end position="487"/>
    </location>
</feature>
<dbReference type="GO" id="GO:0005654">
    <property type="term" value="C:nucleoplasm"/>
    <property type="evidence" value="ECO:0007669"/>
    <property type="project" value="TreeGrafter"/>
</dbReference>
<keyword evidence="9" id="KW-0804">Transcription</keyword>
<feature type="domain" description="C2H2-type" evidence="12">
    <location>
        <begin position="321"/>
        <end position="348"/>
    </location>
</feature>
<proteinExistence type="inferred from homology"/>
<evidence type="ECO:0000256" key="9">
    <source>
        <dbReference type="ARBA" id="ARBA00023163"/>
    </source>
</evidence>
<dbReference type="InterPro" id="IPR036236">
    <property type="entry name" value="Znf_C2H2_sf"/>
</dbReference>
<comment type="similarity">
    <text evidence="2">Belongs to the krueppel C2H2-type zinc-finger protein family.</text>
</comment>
<organism evidence="14 15">
    <name type="scientific">Cnephaeus nilssonii</name>
    <name type="common">Northern bat</name>
    <name type="synonym">Eptesicus nilssonii</name>
    <dbReference type="NCBI Taxonomy" id="3371016"/>
    <lineage>
        <taxon>Eukaryota</taxon>
        <taxon>Metazoa</taxon>
        <taxon>Chordata</taxon>
        <taxon>Craniata</taxon>
        <taxon>Vertebrata</taxon>
        <taxon>Euteleostomi</taxon>
        <taxon>Mammalia</taxon>
        <taxon>Eutheria</taxon>
        <taxon>Laurasiatheria</taxon>
        <taxon>Chiroptera</taxon>
        <taxon>Yangochiroptera</taxon>
        <taxon>Vespertilionidae</taxon>
        <taxon>Cnephaeus</taxon>
    </lineage>
</organism>
<comment type="caution">
    <text evidence="14">The sequence shown here is derived from an EMBL/GenBank/DDBJ whole genome shotgun (WGS) entry which is preliminary data.</text>
</comment>
<feature type="domain" description="C2H2-type" evidence="12">
    <location>
        <begin position="377"/>
        <end position="404"/>
    </location>
</feature>
<feature type="domain" description="C2H2-type" evidence="12">
    <location>
        <begin position="265"/>
        <end position="292"/>
    </location>
</feature>
<dbReference type="Pfam" id="PF00096">
    <property type="entry name" value="zf-C2H2"/>
    <property type="match status" value="8"/>
</dbReference>
<dbReference type="Gene3D" id="6.10.140.140">
    <property type="match status" value="1"/>
</dbReference>
<dbReference type="FunFam" id="3.30.160.60:FF:000624">
    <property type="entry name" value="zinc finger protein 697"/>
    <property type="match status" value="1"/>
</dbReference>
<keyword evidence="15" id="KW-1185">Reference proteome</keyword>
<dbReference type="GO" id="GO:0001817">
    <property type="term" value="P:regulation of cytokine production"/>
    <property type="evidence" value="ECO:0007669"/>
    <property type="project" value="TreeGrafter"/>
</dbReference>
<keyword evidence="6" id="KW-0862">Zinc</keyword>
<evidence type="ECO:0000313" key="14">
    <source>
        <dbReference type="EMBL" id="KAK1329831.1"/>
    </source>
</evidence>
<dbReference type="Gene3D" id="3.30.160.60">
    <property type="entry name" value="Classic Zinc Finger"/>
    <property type="match status" value="8"/>
</dbReference>
<dbReference type="AlphaFoldDB" id="A0AA40HEK1"/>
<dbReference type="InterPro" id="IPR013087">
    <property type="entry name" value="Znf_C2H2_type"/>
</dbReference>
<dbReference type="FunFam" id="3.30.160.60:FF:001343">
    <property type="entry name" value="Zinc finger protein 568"/>
    <property type="match status" value="1"/>
</dbReference>
<feature type="domain" description="C2H2-type" evidence="12">
    <location>
        <begin position="405"/>
        <end position="432"/>
    </location>
</feature>
<dbReference type="PANTHER" id="PTHR24399">
    <property type="entry name" value="ZINC FINGER AND BTB DOMAIN-CONTAINING"/>
    <property type="match status" value="1"/>
</dbReference>
<keyword evidence="8" id="KW-0238">DNA-binding</keyword>
<feature type="domain" description="KRAB" evidence="13">
    <location>
        <begin position="14"/>
        <end position="93"/>
    </location>
</feature>
<keyword evidence="5 11" id="KW-0863">Zinc-finger</keyword>
<dbReference type="FunFam" id="3.30.160.60:FF:000295">
    <property type="entry name" value="zinc finger protein 19"/>
    <property type="match status" value="1"/>
</dbReference>
<dbReference type="SUPFAM" id="SSF57667">
    <property type="entry name" value="beta-beta-alpha zinc fingers"/>
    <property type="match status" value="6"/>
</dbReference>
<dbReference type="FunFam" id="3.30.160.60:FF:001684">
    <property type="entry name" value="zinc finger protein 33B-like"/>
    <property type="match status" value="1"/>
</dbReference>
<feature type="domain" description="C2H2-type" evidence="12">
    <location>
        <begin position="433"/>
        <end position="460"/>
    </location>
</feature>
<gene>
    <name evidence="14" type="ORF">QTO34_010014</name>
</gene>
<keyword evidence="7" id="KW-0805">Transcription regulation</keyword>
<dbReference type="GO" id="GO:0000978">
    <property type="term" value="F:RNA polymerase II cis-regulatory region sequence-specific DNA binding"/>
    <property type="evidence" value="ECO:0007669"/>
    <property type="project" value="TreeGrafter"/>
</dbReference>
<evidence type="ECO:0000256" key="5">
    <source>
        <dbReference type="ARBA" id="ARBA00022771"/>
    </source>
</evidence>
<dbReference type="FunFam" id="3.30.160.60:FF:002343">
    <property type="entry name" value="Zinc finger protein 33A"/>
    <property type="match status" value="3"/>
</dbReference>
<dbReference type="CDD" id="cd07765">
    <property type="entry name" value="KRAB_A-box"/>
    <property type="match status" value="1"/>
</dbReference>
<evidence type="ECO:0000256" key="10">
    <source>
        <dbReference type="ARBA" id="ARBA00023242"/>
    </source>
</evidence>
<evidence type="ECO:0000256" key="2">
    <source>
        <dbReference type="ARBA" id="ARBA00006991"/>
    </source>
</evidence>
<evidence type="ECO:0000256" key="7">
    <source>
        <dbReference type="ARBA" id="ARBA00023015"/>
    </source>
</evidence>
<evidence type="ECO:0000256" key="6">
    <source>
        <dbReference type="ARBA" id="ARBA00022833"/>
    </source>
</evidence>
<name>A0AA40HEK1_CNENI</name>
<accession>A0AA40HEK1</accession>
<dbReference type="InterPro" id="IPR036051">
    <property type="entry name" value="KRAB_dom_sf"/>
</dbReference>
<dbReference type="GO" id="GO:0001227">
    <property type="term" value="F:DNA-binding transcription repressor activity, RNA polymerase II-specific"/>
    <property type="evidence" value="ECO:0007669"/>
    <property type="project" value="TreeGrafter"/>
</dbReference>
<evidence type="ECO:0000259" key="13">
    <source>
        <dbReference type="PROSITE" id="PS50805"/>
    </source>
</evidence>
<dbReference type="Proteomes" id="UP001177744">
    <property type="component" value="Unassembled WGS sequence"/>
</dbReference>
<sequence length="487" mass="55808">MAAPALRSFAEVGVTFEDIALYFSREEWRLLDEGQRQLYVNVMLENFELVSSLGCCCGAENVEAPTEQKVPVRVPQARNPKVALSSQKSHPCESCGLVLGNIFHMMELQGTQHRQILLRCGACAKRFYFRIKVHQQHVREKTFISGVDRISLANSCDFTVSQNHFTCGDIGQDVLTGSGHIHLKAAQNSDSPNAISTRGMMFQRRKDYYTRKECKKDISCTHMFIQEKYVHAESQCFVCCERGKYFTKFSSFHYQQSHQSGEKPYECSECGKAFTGRNGLHYHLSVHSGEKPYECSECGKSFPRSTELRRHQRVHTGERPYKCSECGKTFTTHTHLCRHQRVHTGEKPYKCSDCGKSFTSSTHFRNHQRIHTGEKPYKCTECGKSFTWNTALHRHQRIHIGEKPYKCSECGKSFITKTHLRSHQRVHTGESSYKCIECGKSFTSSTGLQYHQRVHSGENPYQCSECGKSFAFNSHLHRHQRAHTGDR</sequence>
<dbReference type="SMART" id="SM00349">
    <property type="entry name" value="KRAB"/>
    <property type="match status" value="1"/>
</dbReference>
<dbReference type="PANTHER" id="PTHR24399:SF54">
    <property type="entry name" value="GASTRULA ZINC FINGER PROTEIN XLCGF26.1-LIKE-RELATED"/>
    <property type="match status" value="1"/>
</dbReference>
<protein>
    <submittedName>
        <fullName evidence="14">Uncharacterized protein</fullName>
    </submittedName>
</protein>
<comment type="subcellular location">
    <subcellularLocation>
        <location evidence="1">Nucleus</location>
    </subcellularLocation>
</comment>
<dbReference type="PROSITE" id="PS00028">
    <property type="entry name" value="ZINC_FINGER_C2H2_1"/>
    <property type="match status" value="8"/>
</dbReference>
<evidence type="ECO:0000256" key="4">
    <source>
        <dbReference type="ARBA" id="ARBA00022737"/>
    </source>
</evidence>
<evidence type="ECO:0000259" key="12">
    <source>
        <dbReference type="PROSITE" id="PS50157"/>
    </source>
</evidence>
<evidence type="ECO:0000256" key="3">
    <source>
        <dbReference type="ARBA" id="ARBA00022723"/>
    </source>
</evidence>
<evidence type="ECO:0000256" key="8">
    <source>
        <dbReference type="ARBA" id="ARBA00023125"/>
    </source>
</evidence>
<feature type="domain" description="C2H2-type" evidence="12">
    <location>
        <begin position="293"/>
        <end position="320"/>
    </location>
</feature>
<dbReference type="EMBL" id="JAULJE010000021">
    <property type="protein sequence ID" value="KAK1329831.1"/>
    <property type="molecule type" value="Genomic_DNA"/>
</dbReference>
<dbReference type="FunFam" id="3.30.160.60:FF:001997">
    <property type="entry name" value="Uncharacterized protein"/>
    <property type="match status" value="1"/>
</dbReference>
<dbReference type="PROSITE" id="PS50157">
    <property type="entry name" value="ZINC_FINGER_C2H2_2"/>
    <property type="match status" value="8"/>
</dbReference>
<dbReference type="GO" id="GO:0008270">
    <property type="term" value="F:zinc ion binding"/>
    <property type="evidence" value="ECO:0007669"/>
    <property type="project" value="UniProtKB-KW"/>
</dbReference>
<dbReference type="GO" id="GO:0002682">
    <property type="term" value="P:regulation of immune system process"/>
    <property type="evidence" value="ECO:0007669"/>
    <property type="project" value="TreeGrafter"/>
</dbReference>
<dbReference type="SMART" id="SM00355">
    <property type="entry name" value="ZnF_C2H2"/>
    <property type="match status" value="8"/>
</dbReference>
<dbReference type="SUPFAM" id="SSF109640">
    <property type="entry name" value="KRAB domain (Kruppel-associated box)"/>
    <property type="match status" value="1"/>
</dbReference>
<keyword evidence="4" id="KW-0677">Repeat</keyword>
<evidence type="ECO:0000256" key="1">
    <source>
        <dbReference type="ARBA" id="ARBA00004123"/>
    </source>
</evidence>
<keyword evidence="3" id="KW-0479">Metal-binding</keyword>